<evidence type="ECO:0000313" key="25">
    <source>
        <dbReference type="Proteomes" id="UP000694845"/>
    </source>
</evidence>
<accession>A0A8B7XXC3</accession>
<dbReference type="GeneID" id="110976158"/>
<feature type="binding site" evidence="20">
    <location>
        <position position="422"/>
    </location>
    <ligand>
        <name>ATP</name>
        <dbReference type="ChEBI" id="CHEBI:30616"/>
    </ligand>
</feature>
<dbReference type="KEGG" id="aplc:110976158"/>
<dbReference type="FunFam" id="2.70.150.10:FF:000021">
    <property type="entry name" value="Phospholipid-transporting ATPase"/>
    <property type="match status" value="1"/>
</dbReference>
<feature type="transmembrane region" description="Helical" evidence="22">
    <location>
        <begin position="309"/>
        <end position="331"/>
    </location>
</feature>
<feature type="transmembrane region" description="Helical" evidence="22">
    <location>
        <begin position="937"/>
        <end position="960"/>
    </location>
</feature>
<feature type="transmembrane region" description="Helical" evidence="22">
    <location>
        <begin position="1040"/>
        <end position="1060"/>
    </location>
</feature>
<dbReference type="GO" id="GO:0005802">
    <property type="term" value="C:trans-Golgi network"/>
    <property type="evidence" value="ECO:0007669"/>
    <property type="project" value="TreeGrafter"/>
</dbReference>
<keyword evidence="16 22" id="KW-0472">Membrane</keyword>
<comment type="similarity">
    <text evidence="5 22">Belongs to the cation transport ATPase (P-type) (TC 3.A.3) family. Type IV subfamily.</text>
</comment>
<feature type="transmembrane region" description="Helical" evidence="22">
    <location>
        <begin position="859"/>
        <end position="878"/>
    </location>
</feature>
<dbReference type="SUPFAM" id="SSF81653">
    <property type="entry name" value="Calcium ATPase, transduction domain A"/>
    <property type="match status" value="1"/>
</dbReference>
<dbReference type="Gene3D" id="3.40.1110.10">
    <property type="entry name" value="Calcium-transporting ATPase, cytoplasmic domain N"/>
    <property type="match status" value="1"/>
</dbReference>
<evidence type="ECO:0000256" key="14">
    <source>
        <dbReference type="ARBA" id="ARBA00022989"/>
    </source>
</evidence>
<dbReference type="SUPFAM" id="SSF81660">
    <property type="entry name" value="Metal cation-transporting ATPase, ATP-binding domain N"/>
    <property type="match status" value="1"/>
</dbReference>
<comment type="catalytic activity">
    <reaction evidence="17 22">
        <text>ATP + H2O + phospholipidSide 1 = ADP + phosphate + phospholipidSide 2.</text>
        <dbReference type="EC" id="7.6.2.1"/>
    </reaction>
</comment>
<dbReference type="NCBIfam" id="TIGR01652">
    <property type="entry name" value="ATPase-Plipid"/>
    <property type="match status" value="1"/>
</dbReference>
<dbReference type="InterPro" id="IPR006539">
    <property type="entry name" value="P-type_ATPase_IV"/>
</dbReference>
<evidence type="ECO:0000259" key="23">
    <source>
        <dbReference type="Pfam" id="PF16209"/>
    </source>
</evidence>
<evidence type="ECO:0000256" key="16">
    <source>
        <dbReference type="ARBA" id="ARBA00023136"/>
    </source>
</evidence>
<evidence type="ECO:0000313" key="26">
    <source>
        <dbReference type="RefSeq" id="XP_022084907.1"/>
    </source>
</evidence>
<dbReference type="InterPro" id="IPR023298">
    <property type="entry name" value="ATPase_P-typ_TM_dom_sf"/>
</dbReference>
<comment type="cofactor">
    <cofactor evidence="1 21">
        <name>Mg(2+)</name>
        <dbReference type="ChEBI" id="CHEBI:18420"/>
    </cofactor>
</comment>
<evidence type="ECO:0000256" key="21">
    <source>
        <dbReference type="PIRSR" id="PIRSR606539-3"/>
    </source>
</evidence>
<proteinExistence type="inferred from homology"/>
<evidence type="ECO:0000256" key="5">
    <source>
        <dbReference type="ARBA" id="ARBA00008109"/>
    </source>
</evidence>
<comment type="subcellular location">
    <subcellularLocation>
        <location evidence="3">Cell membrane</location>
    </subcellularLocation>
    <subcellularLocation>
        <location evidence="4">Golgi apparatus</location>
    </subcellularLocation>
    <subcellularLocation>
        <location evidence="2 22">Membrane</location>
        <topology evidence="2 22">Multi-pass membrane protein</topology>
    </subcellularLocation>
</comment>
<dbReference type="PRINTS" id="PR00119">
    <property type="entry name" value="CATATPASE"/>
</dbReference>
<dbReference type="Pfam" id="PF16209">
    <property type="entry name" value="PhoLip_ATPase_N"/>
    <property type="match status" value="1"/>
</dbReference>
<dbReference type="Pfam" id="PF13246">
    <property type="entry name" value="Cation_ATPase"/>
    <property type="match status" value="1"/>
</dbReference>
<reference evidence="26" key="1">
    <citation type="submission" date="2025-08" db="UniProtKB">
        <authorList>
            <consortium name="RefSeq"/>
        </authorList>
    </citation>
    <scope>IDENTIFICATION</scope>
</reference>
<feature type="domain" description="P-type ATPase C-terminal" evidence="24">
    <location>
        <begin position="823"/>
        <end position="1074"/>
    </location>
</feature>
<dbReference type="SUPFAM" id="SSF81665">
    <property type="entry name" value="Calcium ATPase, transmembrane domain M"/>
    <property type="match status" value="1"/>
</dbReference>
<evidence type="ECO:0000256" key="8">
    <source>
        <dbReference type="ARBA" id="ARBA00022692"/>
    </source>
</evidence>
<dbReference type="InterPro" id="IPR023214">
    <property type="entry name" value="HAD_sf"/>
</dbReference>
<dbReference type="InterPro" id="IPR018303">
    <property type="entry name" value="ATPase_P-typ_P_site"/>
</dbReference>
<dbReference type="PANTHER" id="PTHR24092">
    <property type="entry name" value="PROBABLE PHOSPHOLIPID-TRANSPORTING ATPASE"/>
    <property type="match status" value="1"/>
</dbReference>
<dbReference type="GO" id="GO:0016887">
    <property type="term" value="F:ATP hydrolysis activity"/>
    <property type="evidence" value="ECO:0007669"/>
    <property type="project" value="InterPro"/>
</dbReference>
<feature type="binding site" evidence="20">
    <location>
        <position position="420"/>
    </location>
    <ligand>
        <name>ATP</name>
        <dbReference type="ChEBI" id="CHEBI:30616"/>
    </ligand>
</feature>
<dbReference type="AlphaFoldDB" id="A0A8B7XXC3"/>
<dbReference type="InterPro" id="IPR001757">
    <property type="entry name" value="P_typ_ATPase"/>
</dbReference>
<feature type="domain" description="P-type ATPase N-terminal" evidence="23">
    <location>
        <begin position="48"/>
        <end position="111"/>
    </location>
</feature>
<feature type="binding site" evidence="20">
    <location>
        <position position="601"/>
    </location>
    <ligand>
        <name>ATP</name>
        <dbReference type="ChEBI" id="CHEBI:30616"/>
    </ligand>
</feature>
<dbReference type="InterPro" id="IPR032631">
    <property type="entry name" value="P-type_ATPase_N"/>
</dbReference>
<dbReference type="GO" id="GO:0000287">
    <property type="term" value="F:magnesium ion binding"/>
    <property type="evidence" value="ECO:0007669"/>
    <property type="project" value="UniProtKB-UniRule"/>
</dbReference>
<dbReference type="SFLD" id="SFLDG00002">
    <property type="entry name" value="C1.7:_P-type_atpase_like"/>
    <property type="match status" value="1"/>
</dbReference>
<dbReference type="GO" id="GO:0140326">
    <property type="term" value="F:ATPase-coupled intramembrane lipid transporter activity"/>
    <property type="evidence" value="ECO:0007669"/>
    <property type="project" value="UniProtKB-EC"/>
</dbReference>
<feature type="binding site" evidence="20">
    <location>
        <position position="568"/>
    </location>
    <ligand>
        <name>ATP</name>
        <dbReference type="ChEBI" id="CHEBI:30616"/>
    </ligand>
</feature>
<feature type="transmembrane region" description="Helical" evidence="22">
    <location>
        <begin position="1008"/>
        <end position="1028"/>
    </location>
</feature>
<evidence type="ECO:0000256" key="12">
    <source>
        <dbReference type="ARBA" id="ARBA00022842"/>
    </source>
</evidence>
<evidence type="ECO:0000256" key="7">
    <source>
        <dbReference type="ARBA" id="ARBA00022553"/>
    </source>
</evidence>
<keyword evidence="25" id="KW-1185">Reference proteome</keyword>
<evidence type="ECO:0000256" key="2">
    <source>
        <dbReference type="ARBA" id="ARBA00004141"/>
    </source>
</evidence>
<feature type="binding site" evidence="20">
    <location>
        <position position="800"/>
    </location>
    <ligand>
        <name>ATP</name>
        <dbReference type="ChEBI" id="CHEBI:30616"/>
    </ligand>
</feature>
<feature type="binding site" evidence="21">
    <location>
        <position position="420"/>
    </location>
    <ligand>
        <name>Mg(2+)</name>
        <dbReference type="ChEBI" id="CHEBI:18420"/>
    </ligand>
</feature>
<dbReference type="FunFam" id="3.40.50.1000:FF:000001">
    <property type="entry name" value="Phospholipid-transporting ATPase IC"/>
    <property type="match status" value="1"/>
</dbReference>
<feature type="transmembrane region" description="Helical" evidence="22">
    <location>
        <begin position="884"/>
        <end position="907"/>
    </location>
</feature>
<dbReference type="RefSeq" id="XP_022084907.1">
    <property type="nucleotide sequence ID" value="XM_022229215.1"/>
</dbReference>
<organism evidence="25 26">
    <name type="scientific">Acanthaster planci</name>
    <name type="common">Crown-of-thorns starfish</name>
    <dbReference type="NCBI Taxonomy" id="133434"/>
    <lineage>
        <taxon>Eukaryota</taxon>
        <taxon>Metazoa</taxon>
        <taxon>Echinodermata</taxon>
        <taxon>Eleutherozoa</taxon>
        <taxon>Asterozoa</taxon>
        <taxon>Asteroidea</taxon>
        <taxon>Valvatacea</taxon>
        <taxon>Valvatida</taxon>
        <taxon>Acanthasteridae</taxon>
        <taxon>Acanthaster</taxon>
    </lineage>
</organism>
<dbReference type="SFLD" id="SFLDF00027">
    <property type="entry name" value="p-type_atpase"/>
    <property type="match status" value="1"/>
</dbReference>
<evidence type="ECO:0000256" key="20">
    <source>
        <dbReference type="PIRSR" id="PIRSR606539-2"/>
    </source>
</evidence>
<evidence type="ECO:0000256" key="9">
    <source>
        <dbReference type="ARBA" id="ARBA00022723"/>
    </source>
</evidence>
<dbReference type="InterPro" id="IPR044492">
    <property type="entry name" value="P_typ_ATPase_HD_dom"/>
</dbReference>
<keyword evidence="6" id="KW-1003">Cell membrane</keyword>
<feature type="binding site" evidence="21">
    <location>
        <position position="801"/>
    </location>
    <ligand>
        <name>Mg(2+)</name>
        <dbReference type="ChEBI" id="CHEBI:18420"/>
    </ligand>
</feature>
<evidence type="ECO:0000256" key="19">
    <source>
        <dbReference type="PIRSR" id="PIRSR606539-1"/>
    </source>
</evidence>
<keyword evidence="11 20" id="KW-0067">ATP-binding</keyword>
<dbReference type="OrthoDB" id="377733at2759"/>
<dbReference type="CDD" id="cd02073">
    <property type="entry name" value="P-type_ATPase_APLT_Dnf-like"/>
    <property type="match status" value="1"/>
</dbReference>
<keyword evidence="10 20" id="KW-0547">Nucleotide-binding</keyword>
<evidence type="ECO:0000256" key="13">
    <source>
        <dbReference type="ARBA" id="ARBA00022967"/>
    </source>
</evidence>
<evidence type="ECO:0000256" key="6">
    <source>
        <dbReference type="ARBA" id="ARBA00022475"/>
    </source>
</evidence>
<keyword evidence="13 22" id="KW-1278">Translocase</keyword>
<feature type="binding site" evidence="20">
    <location>
        <position position="682"/>
    </location>
    <ligand>
        <name>ATP</name>
        <dbReference type="ChEBI" id="CHEBI:30616"/>
    </ligand>
</feature>
<feature type="binding site" evidence="20">
    <location>
        <position position="683"/>
    </location>
    <ligand>
        <name>ATP</name>
        <dbReference type="ChEBI" id="CHEBI:30616"/>
    </ligand>
</feature>
<dbReference type="GO" id="GO:0005524">
    <property type="term" value="F:ATP binding"/>
    <property type="evidence" value="ECO:0007669"/>
    <property type="project" value="UniProtKB-UniRule"/>
</dbReference>
<dbReference type="Gene3D" id="2.70.150.10">
    <property type="entry name" value="Calcium-transporting ATPase, cytoplasmic transduction domain A"/>
    <property type="match status" value="1"/>
</dbReference>
<dbReference type="InterPro" id="IPR008250">
    <property type="entry name" value="ATPase_P-typ_transduc_dom_A_sf"/>
</dbReference>
<gene>
    <name evidence="26" type="primary">LOC110976158</name>
</gene>
<feature type="transmembrane region" description="Helical" evidence="22">
    <location>
        <begin position="980"/>
        <end position="1001"/>
    </location>
</feature>
<dbReference type="NCBIfam" id="TIGR01494">
    <property type="entry name" value="ATPase_P-type"/>
    <property type="match status" value="2"/>
</dbReference>
<dbReference type="GO" id="GO:0005886">
    <property type="term" value="C:plasma membrane"/>
    <property type="evidence" value="ECO:0007669"/>
    <property type="project" value="UniProtKB-SubCell"/>
</dbReference>
<feature type="binding site" evidence="20">
    <location>
        <position position="777"/>
    </location>
    <ligand>
        <name>ATP</name>
        <dbReference type="ChEBI" id="CHEBI:30616"/>
    </ligand>
</feature>
<keyword evidence="8 22" id="KW-0812">Transmembrane</keyword>
<keyword evidence="9 21" id="KW-0479">Metal-binding</keyword>
<keyword evidence="12 21" id="KW-0460">Magnesium</keyword>
<feature type="transmembrane region" description="Helical" evidence="22">
    <location>
        <begin position="108"/>
        <end position="127"/>
    </location>
</feature>
<dbReference type="Proteomes" id="UP000694845">
    <property type="component" value="Unplaced"/>
</dbReference>
<dbReference type="Pfam" id="PF16212">
    <property type="entry name" value="PhoLip_ATPase_C"/>
    <property type="match status" value="1"/>
</dbReference>
<sequence>MACAVPEYEPTGDEKVVEVKDAKDEQTQLTGGINLSPLPPAEPESRTIYLNQPQTTKFCSNEVNTGKYSVVTFLPKFLFEQFRRYANVFFLFIALLQQIPGVSPTGKFTTMFPLLFILFVSAIKEIIEDFKRHRADDEVNRRKVLVLRYGIWMRVKWVEVVIGDIVKVCREEFFPADLVLLASSAPQAMCYIETAQLDGETNLKIRQGVPQTAHLVSSQELMQMNGRIECDVPNRHLYEFTGNIRVKQEQSLSVPIGPEQVLLRGAVLKNTQWIHGIAIYTGHESKLLMNSKAAPLKRSTVDRTTNSQILFLFVILLVLSLVSSIAAEVWNRQHLLSDWYIGFKDFAPNSFFYNFLTFIILYNNLIPISLPVTLELVKFGQAWFISSDVDMYHEDTNTPANARTSNLNDELGQVKYIFSDKTGTLTENIMEFKRCTVAGIVYGTNGEEANVFSQAKLLENLQNKHPTASHIRMFLTMMAVCHTVIPEKEQDSDKIAYQASSPDEGALVDAACALGFKFNVRTPDYVEINVMGKQERYDILNVLDFTSARKRMSVIVRTSNGTILLLCKGADSVIYERLSDSQEHRDETLLHLGAFASEGLRTLCFAFREIPKQDYEDWSATYYKASTALQNREAKLEEAAELIEMNFNLIGASAIEDKLQHGVPETIDLLMKADIKLWVLTGDKQETAINVGYSCKLLTQNMPLLVINESSHDDTRETLQRHIQTFGEDLGKQNDVGLIIDGKTLMFALDFDMRKDFLELAMSCKAVICCRVTPRQKAELVELVKQSVKVVTLAIGDGANDVGMIQAADVGIGISGREGLQAANCSDYSIAQFRFLHKLMLVHGVWSYNRLSKVILYSFYKNICLYIMEFWFAIVNGWSGQILFNQWCIGIYNLAFTALPPFAIGLFDRNISVESMQRFPQLYKPSQNSEYFNSKVFWMWTTNAVYHSLLIFWFVVGALYQDVAFPDGKLGGHLFMGNMAYTYVLIVVTLKAGLTMDAWSWPVHFSMWFSIIAWFIFLGIYSALFPAVKMASDMTGQAHMVLACGIFWMLLFLIPVVALWRDVAWKAFKRTLFKSLAEEVKEAEVKHIDPTAIIQRSVKKSIHAISTKASHGLHAIGGKAAHGFTETSRLLNKLFKRTPSSSRRVTEQYDLSQHGYAFSQEEHGAIAQAEVIRVFDSTKRPQGAVVIQENR</sequence>
<evidence type="ECO:0000256" key="22">
    <source>
        <dbReference type="RuleBase" id="RU362033"/>
    </source>
</evidence>
<protein>
    <recommendedName>
        <fullName evidence="22">Phospholipid-transporting ATPase</fullName>
        <ecNumber evidence="22">7.6.2.1</ecNumber>
    </recommendedName>
</protein>
<dbReference type="SUPFAM" id="SSF56784">
    <property type="entry name" value="HAD-like"/>
    <property type="match status" value="1"/>
</dbReference>
<evidence type="ECO:0000256" key="1">
    <source>
        <dbReference type="ARBA" id="ARBA00001946"/>
    </source>
</evidence>
<evidence type="ECO:0000256" key="3">
    <source>
        <dbReference type="ARBA" id="ARBA00004236"/>
    </source>
</evidence>
<dbReference type="FunFam" id="3.40.1110.10:FF:000055">
    <property type="entry name" value="Phospholipid-transporting ATPase"/>
    <property type="match status" value="1"/>
</dbReference>
<dbReference type="InterPro" id="IPR036412">
    <property type="entry name" value="HAD-like_sf"/>
</dbReference>
<feature type="binding site" evidence="20">
    <location>
        <position position="771"/>
    </location>
    <ligand>
        <name>ATP</name>
        <dbReference type="ChEBI" id="CHEBI:30616"/>
    </ligand>
</feature>
<keyword evidence="14 22" id="KW-1133">Transmembrane helix</keyword>
<feature type="transmembrane region" description="Helical" evidence="22">
    <location>
        <begin position="351"/>
        <end position="374"/>
    </location>
</feature>
<dbReference type="SFLD" id="SFLDS00003">
    <property type="entry name" value="Haloacid_Dehalogenase"/>
    <property type="match status" value="1"/>
</dbReference>
<comment type="catalytic activity">
    <reaction evidence="18">
        <text>a 1,2-diacyl-sn-glycero-3-phospho-L-serine(out) + ATP + H2O = a 1,2-diacyl-sn-glycero-3-phospho-L-serine(in) + ADP + phosphate + H(+)</text>
        <dbReference type="Rhea" id="RHEA:38567"/>
        <dbReference type="ChEBI" id="CHEBI:15377"/>
        <dbReference type="ChEBI" id="CHEBI:15378"/>
        <dbReference type="ChEBI" id="CHEBI:30616"/>
        <dbReference type="ChEBI" id="CHEBI:43474"/>
        <dbReference type="ChEBI" id="CHEBI:57262"/>
        <dbReference type="ChEBI" id="CHEBI:456216"/>
    </reaction>
    <physiologicalReaction direction="left-to-right" evidence="18">
        <dbReference type="Rhea" id="RHEA:38568"/>
    </physiologicalReaction>
</comment>
<dbReference type="InterPro" id="IPR023299">
    <property type="entry name" value="ATPase_P-typ_cyto_dom_N"/>
</dbReference>
<evidence type="ECO:0000256" key="4">
    <source>
        <dbReference type="ARBA" id="ARBA00004555"/>
    </source>
</evidence>
<feature type="binding site" evidence="21">
    <location>
        <position position="797"/>
    </location>
    <ligand>
        <name>Mg(2+)</name>
        <dbReference type="ChEBI" id="CHEBI:18420"/>
    </ligand>
</feature>
<evidence type="ECO:0000256" key="11">
    <source>
        <dbReference type="ARBA" id="ARBA00022840"/>
    </source>
</evidence>
<feature type="binding site" evidence="20">
    <location>
        <position position="801"/>
    </location>
    <ligand>
        <name>ATP</name>
        <dbReference type="ChEBI" id="CHEBI:30616"/>
    </ligand>
</feature>
<evidence type="ECO:0000256" key="17">
    <source>
        <dbReference type="ARBA" id="ARBA00034036"/>
    </source>
</evidence>
<keyword evidence="7" id="KW-0597">Phosphoprotein</keyword>
<feature type="active site" description="4-aspartylphosphate intermediate" evidence="19">
    <location>
        <position position="420"/>
    </location>
</feature>
<dbReference type="GO" id="GO:0045332">
    <property type="term" value="P:phospholipid translocation"/>
    <property type="evidence" value="ECO:0007669"/>
    <property type="project" value="TreeGrafter"/>
</dbReference>
<name>A0A8B7XXC3_ACAPL</name>
<dbReference type="Gene3D" id="3.40.50.1000">
    <property type="entry name" value="HAD superfamily/HAD-like"/>
    <property type="match status" value="1"/>
</dbReference>
<feature type="binding site" evidence="20">
    <location>
        <position position="545"/>
    </location>
    <ligand>
        <name>ATP</name>
        <dbReference type="ChEBI" id="CHEBI:30616"/>
    </ligand>
</feature>
<keyword evidence="15" id="KW-0333">Golgi apparatus</keyword>
<feature type="binding site" evidence="20">
    <location>
        <position position="681"/>
    </location>
    <ligand>
        <name>ATP</name>
        <dbReference type="ChEBI" id="CHEBI:30616"/>
    </ligand>
</feature>
<evidence type="ECO:0000259" key="24">
    <source>
        <dbReference type="Pfam" id="PF16212"/>
    </source>
</evidence>
<dbReference type="InterPro" id="IPR032630">
    <property type="entry name" value="P_typ_ATPase_c"/>
</dbReference>
<evidence type="ECO:0000256" key="15">
    <source>
        <dbReference type="ARBA" id="ARBA00023034"/>
    </source>
</evidence>
<evidence type="ECO:0000256" key="18">
    <source>
        <dbReference type="ARBA" id="ARBA00051303"/>
    </source>
</evidence>
<dbReference type="FunFam" id="3.40.50.1000:FF:000010">
    <property type="entry name" value="Phospholipid-transporting ATPase"/>
    <property type="match status" value="1"/>
</dbReference>
<evidence type="ECO:0000256" key="10">
    <source>
        <dbReference type="ARBA" id="ARBA00022741"/>
    </source>
</evidence>
<dbReference type="EC" id="7.6.2.1" evidence="22"/>
<feature type="binding site" evidence="20">
    <location>
        <position position="421"/>
    </location>
    <ligand>
        <name>ATP</name>
        <dbReference type="ChEBI" id="CHEBI:30616"/>
    </ligand>
</feature>
<dbReference type="PROSITE" id="PS00154">
    <property type="entry name" value="ATPASE_E1_E2"/>
    <property type="match status" value="1"/>
</dbReference>
<feature type="binding site" evidence="20">
    <location>
        <position position="504"/>
    </location>
    <ligand>
        <name>ATP</name>
        <dbReference type="ChEBI" id="CHEBI:30616"/>
    </ligand>
</feature>
<feature type="binding site" evidence="21">
    <location>
        <position position="422"/>
    </location>
    <ligand>
        <name>Mg(2+)</name>
        <dbReference type="ChEBI" id="CHEBI:18420"/>
    </ligand>
</feature>
<dbReference type="PANTHER" id="PTHR24092:SF150">
    <property type="entry name" value="PHOSPHOLIPID-TRANSPORTING ATPASE"/>
    <property type="match status" value="1"/>
</dbReference>